<name>A0A830HHH5_9CHLO</name>
<gene>
    <name evidence="3" type="ORF">PPROV_000552000</name>
</gene>
<evidence type="ECO:0000256" key="1">
    <source>
        <dbReference type="SAM" id="MobiDB-lite"/>
    </source>
</evidence>
<feature type="region of interest" description="Disordered" evidence="1">
    <location>
        <begin position="1"/>
        <end position="54"/>
    </location>
</feature>
<dbReference type="AlphaFoldDB" id="A0A830HHH5"/>
<organism evidence="3 4">
    <name type="scientific">Pycnococcus provasolii</name>
    <dbReference type="NCBI Taxonomy" id="41880"/>
    <lineage>
        <taxon>Eukaryota</taxon>
        <taxon>Viridiplantae</taxon>
        <taxon>Chlorophyta</taxon>
        <taxon>Pseudoscourfieldiophyceae</taxon>
        <taxon>Pseudoscourfieldiales</taxon>
        <taxon>Pycnococcaceae</taxon>
        <taxon>Pycnococcus</taxon>
    </lineage>
</organism>
<feature type="compositionally biased region" description="Polar residues" evidence="1">
    <location>
        <begin position="14"/>
        <end position="29"/>
    </location>
</feature>
<accession>A0A830HHH5</accession>
<dbReference type="Proteomes" id="UP000660262">
    <property type="component" value="Unassembled WGS sequence"/>
</dbReference>
<keyword evidence="2" id="KW-1133">Transmembrane helix</keyword>
<dbReference type="EMBL" id="BNJQ01000014">
    <property type="protein sequence ID" value="GHP06776.1"/>
    <property type="molecule type" value="Genomic_DNA"/>
</dbReference>
<protein>
    <submittedName>
        <fullName evidence="3">Uncharacterized protein</fullName>
    </submittedName>
</protein>
<feature type="compositionally biased region" description="Basic and acidic residues" evidence="1">
    <location>
        <begin position="204"/>
        <end position="214"/>
    </location>
</feature>
<reference evidence="3" key="1">
    <citation type="submission" date="2020-10" db="EMBL/GenBank/DDBJ databases">
        <title>Unveiling of a novel bifunctional photoreceptor, Dualchrome1, isolated from a cosmopolitan green alga.</title>
        <authorList>
            <person name="Suzuki S."/>
            <person name="Kawachi M."/>
        </authorList>
    </citation>
    <scope>NUCLEOTIDE SEQUENCE</scope>
    <source>
        <strain evidence="3">NIES 2893</strain>
    </source>
</reference>
<feature type="compositionally biased region" description="Low complexity" evidence="1">
    <location>
        <begin position="233"/>
        <end position="254"/>
    </location>
</feature>
<evidence type="ECO:0000313" key="3">
    <source>
        <dbReference type="EMBL" id="GHP06776.1"/>
    </source>
</evidence>
<keyword evidence="4" id="KW-1185">Reference proteome</keyword>
<keyword evidence="2" id="KW-0472">Membrane</keyword>
<feature type="compositionally biased region" description="Basic and acidic residues" evidence="1">
    <location>
        <begin position="130"/>
        <end position="139"/>
    </location>
</feature>
<evidence type="ECO:0000256" key="2">
    <source>
        <dbReference type="SAM" id="Phobius"/>
    </source>
</evidence>
<feature type="transmembrane region" description="Helical" evidence="2">
    <location>
        <begin position="374"/>
        <end position="398"/>
    </location>
</feature>
<feature type="transmembrane region" description="Helical" evidence="2">
    <location>
        <begin position="404"/>
        <end position="429"/>
    </location>
</feature>
<sequence>MQHASHGAHFAPQATLNSRTADTTHTHVQATLIKPRPTRHQQPQQQQQQQHAMMTTSSTLMTITKIQRSQNKPQRTTGREQHHHEEQHHHDLLDVATEDAHNVASPQQQQRRHQQPPRQNPTSNTSYDITNHERGEVRRTTIPPPEWKIRPDPGTRDTSESNKERWDPRNKRRVRGLSSPLDSSHVTVAGVAGPTPTRALRSARQRESERDARNNTRRGHKPGASVAWKFSIAPPAAASSSDAPSSAPSSGSGSEKPTPCVPSTATFCAAARSQQTVEVQTSREPKFKPDANAGLVCMLCIAILLIWTPATGFGLTMYAYLLYKLYNTAKNLFPGPPAGETTKVYAPVVAVTDDKTYPGELKKHNDDRDNKRTLVVKGAVSFILLWKIAMSRPAYYFAYTVNSILGAFGVAVPLLSYLPYILGFAVLMFQLKPHLMKFNGMAENAPMNGVNELIKQVKDGKYKEAALKVLFSLKPF</sequence>
<feature type="compositionally biased region" description="Polar residues" evidence="1">
    <location>
        <begin position="120"/>
        <end position="129"/>
    </location>
</feature>
<feature type="compositionally biased region" description="Basic and acidic residues" evidence="1">
    <location>
        <begin position="77"/>
        <end position="101"/>
    </location>
</feature>
<feature type="compositionally biased region" description="Polar residues" evidence="1">
    <location>
        <begin position="66"/>
        <end position="76"/>
    </location>
</feature>
<proteinExistence type="predicted"/>
<feature type="compositionally biased region" description="Low complexity" evidence="1">
    <location>
        <begin position="41"/>
        <end position="54"/>
    </location>
</feature>
<feature type="region of interest" description="Disordered" evidence="1">
    <location>
        <begin position="66"/>
        <end position="259"/>
    </location>
</feature>
<comment type="caution">
    <text evidence="3">The sequence shown here is derived from an EMBL/GenBank/DDBJ whole genome shotgun (WGS) entry which is preliminary data.</text>
</comment>
<feature type="compositionally biased region" description="Basic and acidic residues" evidence="1">
    <location>
        <begin position="147"/>
        <end position="169"/>
    </location>
</feature>
<keyword evidence="2" id="KW-0812">Transmembrane</keyword>
<evidence type="ECO:0000313" key="4">
    <source>
        <dbReference type="Proteomes" id="UP000660262"/>
    </source>
</evidence>
<feature type="transmembrane region" description="Helical" evidence="2">
    <location>
        <begin position="293"/>
        <end position="323"/>
    </location>
</feature>